<dbReference type="OMA" id="WEGCFLT"/>
<reference evidence="2" key="1">
    <citation type="submission" date="2013-05" db="EMBL/GenBank/DDBJ databases">
        <title>The Genome sequence of Mucor circinelloides f. circinelloides 1006PhL.</title>
        <authorList>
            <consortium name="The Broad Institute Genomics Platform"/>
            <person name="Cuomo C."/>
            <person name="Earl A."/>
            <person name="Findley K."/>
            <person name="Lee S.C."/>
            <person name="Walker B."/>
            <person name="Young S."/>
            <person name="Zeng Q."/>
            <person name="Gargeya S."/>
            <person name="Fitzgerald M."/>
            <person name="Haas B."/>
            <person name="Abouelleil A."/>
            <person name="Allen A.W."/>
            <person name="Alvarado L."/>
            <person name="Arachchi H.M."/>
            <person name="Berlin A.M."/>
            <person name="Chapman S.B."/>
            <person name="Gainer-Dewar J."/>
            <person name="Goldberg J."/>
            <person name="Griggs A."/>
            <person name="Gujja S."/>
            <person name="Hansen M."/>
            <person name="Howarth C."/>
            <person name="Imamovic A."/>
            <person name="Ireland A."/>
            <person name="Larimer J."/>
            <person name="McCowan C."/>
            <person name="Murphy C."/>
            <person name="Pearson M."/>
            <person name="Poon T.W."/>
            <person name="Priest M."/>
            <person name="Roberts A."/>
            <person name="Saif S."/>
            <person name="Shea T."/>
            <person name="Sisk P."/>
            <person name="Sykes S."/>
            <person name="Wortman J."/>
            <person name="Nusbaum C."/>
            <person name="Birren B."/>
        </authorList>
    </citation>
    <scope>NUCLEOTIDE SEQUENCE [LARGE SCALE GENOMIC DNA]</scope>
    <source>
        <strain evidence="2">1006PhL</strain>
    </source>
</reference>
<dbReference type="Gene3D" id="3.20.10.10">
    <property type="entry name" value="D-amino Acid Aminotransferase, subunit A, domain 2"/>
    <property type="match status" value="1"/>
</dbReference>
<dbReference type="PANTHER" id="PTHR47703:SF2">
    <property type="entry name" value="D-AMINOACID AMINOTRANSFERASE-LIKE PLP-DEPENDENT ENZYMES SUPERFAMILY PROTEIN"/>
    <property type="match status" value="1"/>
</dbReference>
<dbReference type="EMBL" id="KE124042">
    <property type="protein sequence ID" value="EPB84322.1"/>
    <property type="molecule type" value="Genomic_DNA"/>
</dbReference>
<gene>
    <name evidence="1" type="ORF">HMPREF1544_08917</name>
</gene>
<dbReference type="PANTHER" id="PTHR47703">
    <property type="entry name" value="D-AMINOACID AMINOTRANSFERASE-LIKE PLP-DEPENDENT ENZYMES SUPERFAMILY PROTEIN"/>
    <property type="match status" value="1"/>
</dbReference>
<dbReference type="AlphaFoldDB" id="S2J7M9"/>
<dbReference type="InterPro" id="IPR043132">
    <property type="entry name" value="BCAT-like_C"/>
</dbReference>
<dbReference type="GO" id="GO:0003824">
    <property type="term" value="F:catalytic activity"/>
    <property type="evidence" value="ECO:0007669"/>
    <property type="project" value="InterPro"/>
</dbReference>
<dbReference type="InterPro" id="IPR036038">
    <property type="entry name" value="Aminotransferase-like"/>
</dbReference>
<name>S2J7M9_MUCC1</name>
<dbReference type="OrthoDB" id="59470at2759"/>
<accession>S2J7M9</accession>
<dbReference type="InParanoid" id="S2J7M9"/>
<keyword evidence="2" id="KW-1185">Reference proteome</keyword>
<dbReference type="Pfam" id="PF01063">
    <property type="entry name" value="Aminotran_4"/>
    <property type="match status" value="1"/>
</dbReference>
<dbReference type="VEuPathDB" id="FungiDB:HMPREF1544_08917"/>
<dbReference type="InterPro" id="IPR001544">
    <property type="entry name" value="Aminotrans_IV"/>
</dbReference>
<dbReference type="eggNOG" id="ENOG502QREQ">
    <property type="taxonomic scope" value="Eukaryota"/>
</dbReference>
<sequence>MKLRDRKKRVLSNVKQEDHKFDFTVTETTSTSIVANDINTCDLNIKQEDTKKYSDLLQQNATALYSSISTKENKSDSRFVVEQTNVLENDPTKFVYKTTIGNCSFNEFILSYPSGAYTGMRTVNRDSIVEWKTHAARMTNSLSSIQFEGKTASQTQAANEALKSLRDSVGFEAKVIPLLRRGLSEYYEQVDATTHAEHPSEAKVSLMATYSFEASLSTQQPYLAAHFAPLPSIPPNKRVKVEIERKERKAPEVKDSQWVRDRQTLEKNKPVDVNEVLLMDDQEQLYEGMASNFLVVKDGAVVCASLDHILLGSILKIVVKVCEKHDIPLKWEFPLLQDGRQGKWEGCFLTSTSRLLLPIETILVDNESIEFKEASPLIEFLRKQVADEIYTAAYKVLP</sequence>
<organism evidence="1 2">
    <name type="scientific">Mucor circinelloides f. circinelloides (strain 1006PhL)</name>
    <name type="common">Mucormycosis agent</name>
    <name type="synonym">Calyptromyces circinelloides</name>
    <dbReference type="NCBI Taxonomy" id="1220926"/>
    <lineage>
        <taxon>Eukaryota</taxon>
        <taxon>Fungi</taxon>
        <taxon>Fungi incertae sedis</taxon>
        <taxon>Mucoromycota</taxon>
        <taxon>Mucoromycotina</taxon>
        <taxon>Mucoromycetes</taxon>
        <taxon>Mucorales</taxon>
        <taxon>Mucorineae</taxon>
        <taxon>Mucoraceae</taxon>
        <taxon>Mucor</taxon>
    </lineage>
</organism>
<evidence type="ECO:0000313" key="2">
    <source>
        <dbReference type="Proteomes" id="UP000014254"/>
    </source>
</evidence>
<evidence type="ECO:0000313" key="1">
    <source>
        <dbReference type="EMBL" id="EPB84322.1"/>
    </source>
</evidence>
<protein>
    <submittedName>
        <fullName evidence="1">Uncharacterized protein</fullName>
    </submittedName>
</protein>
<dbReference type="Proteomes" id="UP000014254">
    <property type="component" value="Unassembled WGS sequence"/>
</dbReference>
<dbReference type="SUPFAM" id="SSF56752">
    <property type="entry name" value="D-aminoacid aminotransferase-like PLP-dependent enzymes"/>
    <property type="match status" value="1"/>
</dbReference>
<proteinExistence type="predicted"/>